<keyword evidence="2" id="KW-1133">Transmembrane helix</keyword>
<dbReference type="Proteomes" id="UP000070133">
    <property type="component" value="Unassembled WGS sequence"/>
</dbReference>
<evidence type="ECO:0000313" key="3">
    <source>
        <dbReference type="EMBL" id="KXT01976.1"/>
    </source>
</evidence>
<evidence type="ECO:0000256" key="1">
    <source>
        <dbReference type="SAM" id="MobiDB-lite"/>
    </source>
</evidence>
<feature type="transmembrane region" description="Helical" evidence="2">
    <location>
        <begin position="82"/>
        <end position="103"/>
    </location>
</feature>
<keyword evidence="2" id="KW-0472">Membrane</keyword>
<organism evidence="3 4">
    <name type="scientific">Pseudocercospora eumusae</name>
    <dbReference type="NCBI Taxonomy" id="321146"/>
    <lineage>
        <taxon>Eukaryota</taxon>
        <taxon>Fungi</taxon>
        <taxon>Dikarya</taxon>
        <taxon>Ascomycota</taxon>
        <taxon>Pezizomycotina</taxon>
        <taxon>Dothideomycetes</taxon>
        <taxon>Dothideomycetidae</taxon>
        <taxon>Mycosphaerellales</taxon>
        <taxon>Mycosphaerellaceae</taxon>
        <taxon>Pseudocercospora</taxon>
    </lineage>
</organism>
<feature type="region of interest" description="Disordered" evidence="1">
    <location>
        <begin position="1"/>
        <end position="25"/>
    </location>
</feature>
<keyword evidence="2" id="KW-0812">Transmembrane</keyword>
<sequence>MQSSQRLNPTKDLQGNPTVSHPFNNQPSIKMQFKYIVGAITTSAGPGTFASHAPNEMLEMKQKIEDMKKHGKRRNKRDSVDICLGFGVGVGIGGGGIGLGLGVDIGAQIG</sequence>
<name>A0A139HHT3_9PEZI</name>
<accession>A0A139HHT3</accession>
<reference evidence="3 4" key="1">
    <citation type="submission" date="2015-07" db="EMBL/GenBank/DDBJ databases">
        <title>Comparative genomics of the Sigatoka disease complex on banana suggests a link between parallel evolutionary changes in Pseudocercospora fijiensis and Pseudocercospora eumusae and increased virulence on the banana host.</title>
        <authorList>
            <person name="Chang T.-C."/>
            <person name="Salvucci A."/>
            <person name="Crous P.W."/>
            <person name="Stergiopoulos I."/>
        </authorList>
    </citation>
    <scope>NUCLEOTIDE SEQUENCE [LARGE SCALE GENOMIC DNA]</scope>
    <source>
        <strain evidence="3 4">CBS 114824</strain>
    </source>
</reference>
<protein>
    <submittedName>
        <fullName evidence="3">Uncharacterized protein</fullName>
    </submittedName>
</protein>
<dbReference type="AlphaFoldDB" id="A0A139HHT3"/>
<proteinExistence type="predicted"/>
<evidence type="ECO:0000313" key="4">
    <source>
        <dbReference type="Proteomes" id="UP000070133"/>
    </source>
</evidence>
<dbReference type="EMBL" id="LFZN01000047">
    <property type="protein sequence ID" value="KXT01976.1"/>
    <property type="molecule type" value="Genomic_DNA"/>
</dbReference>
<keyword evidence="4" id="KW-1185">Reference proteome</keyword>
<evidence type="ECO:0000256" key="2">
    <source>
        <dbReference type="SAM" id="Phobius"/>
    </source>
</evidence>
<gene>
    <name evidence="3" type="ORF">AC578_6577</name>
</gene>
<comment type="caution">
    <text evidence="3">The sequence shown here is derived from an EMBL/GenBank/DDBJ whole genome shotgun (WGS) entry which is preliminary data.</text>
</comment>